<organism evidence="1 2">
    <name type="scientific">Tanacetum coccineum</name>
    <dbReference type="NCBI Taxonomy" id="301880"/>
    <lineage>
        <taxon>Eukaryota</taxon>
        <taxon>Viridiplantae</taxon>
        <taxon>Streptophyta</taxon>
        <taxon>Embryophyta</taxon>
        <taxon>Tracheophyta</taxon>
        <taxon>Spermatophyta</taxon>
        <taxon>Magnoliopsida</taxon>
        <taxon>eudicotyledons</taxon>
        <taxon>Gunneridae</taxon>
        <taxon>Pentapetalae</taxon>
        <taxon>asterids</taxon>
        <taxon>campanulids</taxon>
        <taxon>Asterales</taxon>
        <taxon>Asteraceae</taxon>
        <taxon>Asteroideae</taxon>
        <taxon>Anthemideae</taxon>
        <taxon>Anthemidinae</taxon>
        <taxon>Tanacetum</taxon>
    </lineage>
</organism>
<accession>A0ABQ5EUS1</accession>
<protein>
    <submittedName>
        <fullName evidence="1">Uncharacterized protein</fullName>
    </submittedName>
</protein>
<reference evidence="1" key="2">
    <citation type="submission" date="2022-01" db="EMBL/GenBank/DDBJ databases">
        <authorList>
            <person name="Yamashiro T."/>
            <person name="Shiraishi A."/>
            <person name="Satake H."/>
            <person name="Nakayama K."/>
        </authorList>
    </citation>
    <scope>NUCLEOTIDE SEQUENCE</scope>
</reference>
<gene>
    <name evidence="1" type="ORF">Tco_0989778</name>
</gene>
<name>A0ABQ5EUS1_9ASTR</name>
<dbReference type="EMBL" id="BQNB010016698">
    <property type="protein sequence ID" value="GJT54724.1"/>
    <property type="molecule type" value="Genomic_DNA"/>
</dbReference>
<proteinExistence type="predicted"/>
<sequence>MDSQFQSLKEEMHEMRKNYNNHEGDNASKNDDTLMCEHHEANHILSGSVEKKASEPIGVTLVLVTKSVGSLNDATVYADVSTEASNTNGLIINIVNSETTSLNQNGGDQANLWKIKVNVPNGVHYDVWFPLASVHDVTDQMKNSLYSNSFEALNNENMIIEEVATGSKATPSGTQEEGQSFTPVVDKIMMCRCECTRSDKSFGRSRVSITKSEK</sequence>
<evidence type="ECO:0000313" key="1">
    <source>
        <dbReference type="EMBL" id="GJT54724.1"/>
    </source>
</evidence>
<reference evidence="1" key="1">
    <citation type="journal article" date="2022" name="Int. J. Mol. Sci.">
        <title>Draft Genome of Tanacetum Coccineum: Genomic Comparison of Closely Related Tanacetum-Family Plants.</title>
        <authorList>
            <person name="Yamashiro T."/>
            <person name="Shiraishi A."/>
            <person name="Nakayama K."/>
            <person name="Satake H."/>
        </authorList>
    </citation>
    <scope>NUCLEOTIDE SEQUENCE</scope>
</reference>
<evidence type="ECO:0000313" key="2">
    <source>
        <dbReference type="Proteomes" id="UP001151760"/>
    </source>
</evidence>
<comment type="caution">
    <text evidence="1">The sequence shown here is derived from an EMBL/GenBank/DDBJ whole genome shotgun (WGS) entry which is preliminary data.</text>
</comment>
<keyword evidence="2" id="KW-1185">Reference proteome</keyword>
<dbReference type="Proteomes" id="UP001151760">
    <property type="component" value="Unassembled WGS sequence"/>
</dbReference>